<dbReference type="EMBL" id="MU069567">
    <property type="protein sequence ID" value="KAF5838736.1"/>
    <property type="molecule type" value="Genomic_DNA"/>
</dbReference>
<comment type="caution">
    <text evidence="3">The sequence shown here is derived from an EMBL/GenBank/DDBJ whole genome shotgun (WGS) entry which is preliminary data.</text>
</comment>
<feature type="compositionally biased region" description="Polar residues" evidence="1">
    <location>
        <begin position="1299"/>
        <end position="1308"/>
    </location>
</feature>
<feature type="compositionally biased region" description="Low complexity" evidence="1">
    <location>
        <begin position="865"/>
        <end position="885"/>
    </location>
</feature>
<dbReference type="Pfam" id="PF19432">
    <property type="entry name" value="RME-8_N"/>
    <property type="match status" value="3"/>
</dbReference>
<dbReference type="InterPro" id="IPR044978">
    <property type="entry name" value="GRV2/DNAJC13"/>
</dbReference>
<evidence type="ECO:0000313" key="3">
    <source>
        <dbReference type="EMBL" id="KAF5838736.1"/>
    </source>
</evidence>
<evidence type="ECO:0000256" key="1">
    <source>
        <dbReference type="SAM" id="MobiDB-lite"/>
    </source>
</evidence>
<reference evidence="3" key="1">
    <citation type="submission" date="2017-08" db="EMBL/GenBank/DDBJ databases">
        <authorList>
            <person name="Polle J.E."/>
            <person name="Barry K."/>
            <person name="Cushman J."/>
            <person name="Schmutz J."/>
            <person name="Tran D."/>
            <person name="Hathwaick L.T."/>
            <person name="Yim W.C."/>
            <person name="Jenkins J."/>
            <person name="Mckie-Krisberg Z.M."/>
            <person name="Prochnik S."/>
            <person name="Lindquist E."/>
            <person name="Dockter R.B."/>
            <person name="Adam C."/>
            <person name="Molina H."/>
            <person name="Bunkerborg J."/>
            <person name="Jin E."/>
            <person name="Buchheim M."/>
            <person name="Magnuson J."/>
        </authorList>
    </citation>
    <scope>NUCLEOTIDE SEQUENCE</scope>
    <source>
        <strain evidence="3">CCAP 19/18</strain>
    </source>
</reference>
<protein>
    <recommendedName>
        <fullName evidence="2">DnaJ homologue subfamily C GRV2/DNAJC13 N-terminal domain-containing protein</fullName>
    </recommendedName>
</protein>
<feature type="compositionally biased region" description="Low complexity" evidence="1">
    <location>
        <begin position="400"/>
        <end position="417"/>
    </location>
</feature>
<keyword evidence="4" id="KW-1185">Reference proteome</keyword>
<proteinExistence type="predicted"/>
<feature type="compositionally biased region" description="Low complexity" evidence="1">
    <location>
        <begin position="358"/>
        <end position="371"/>
    </location>
</feature>
<feature type="region of interest" description="Disordered" evidence="1">
    <location>
        <begin position="340"/>
        <end position="436"/>
    </location>
</feature>
<dbReference type="PANTHER" id="PTHR36983:SF2">
    <property type="entry name" value="DNAJ HOMOLOG SUBFAMILY C MEMBER 13"/>
    <property type="match status" value="1"/>
</dbReference>
<name>A0ABQ7GVU3_DUNSA</name>
<feature type="domain" description="DnaJ homologue subfamily C GRV2/DNAJC13 N-terminal" evidence="2">
    <location>
        <begin position="204"/>
        <end position="288"/>
    </location>
</feature>
<evidence type="ECO:0000313" key="4">
    <source>
        <dbReference type="Proteomes" id="UP000815325"/>
    </source>
</evidence>
<dbReference type="InterPro" id="IPR045802">
    <property type="entry name" value="GRV2/DNAJC13_N"/>
</dbReference>
<feature type="domain" description="DnaJ homologue subfamily C GRV2/DNAJC13 N-terminal" evidence="2">
    <location>
        <begin position="677"/>
        <end position="757"/>
    </location>
</feature>
<feature type="region of interest" description="Disordered" evidence="1">
    <location>
        <begin position="1288"/>
        <end position="1338"/>
    </location>
</feature>
<gene>
    <name evidence="3" type="ORF">DUNSADRAFT_2280</name>
</gene>
<sequence length="1588" mass="164278">MDASVTPEQVPAAKWSHNKGRWVPVVVRVTGYCLECRDATKGSVIWSMDYASLGTPAISLLSSGAPGSPGGLPPGIISSSSGGGGVFSVDARPTFRRPKVLACGARGSLITGMQKAAAQRLGLSLLVDTSQQHRTGADVLNALQQTEQQLASSVHEMAAGEWEVQRLRPCHQIGAALFLLAAPHLGARPAMPVPSFLTPSSPKAQVARRLAVTKGSLIERHAHNYQAVARRPLTALASLARFEEDPKLLGVEWTDGAPPSLYLSPARDEVLAALLDAAQNVLGRPVAVLPGLKHRGDGLIMGRGSEVEVQRWAQEELAGRAKEVYPTLVHSSRMLFTVNASHDASSSKPQPIPGPRTSDGSGAAGAPSDGSLHSGALPATHGSPRSPTQPGLGDLRGSESHWAAAPHSPASSTASHTGDTDGKTLLAPSPQAPQDTPAVTEAVSLLVDTVYDFCACVPQSGVPLFTRIDGQVAASLVALLPMELHQGMAPPVCMPVDEVKQTIMVLQCLQRLCSAPECMDTILALPNIASRLWAVYACGNEAVAAEVAKLLLRWWSPHTSRRGTVPWKASPPGPPGTDIISEPSAEELSLSKAAKALSFQQKVLPERCKQFLAPLKRAAPNTAAGAGGLADARFAGMANSGSVPNASGDVGAAASSVPCSPLLSMAVVEAAAAVAVVPCSATTSPRLLQELLAEAAALGRPLFALFHHPAGRVADGASLLMREIAYSGASAAAPMRHAALREGAFLFHLLRAVDDADARAAALHASELAALQPHTLSPNSAASSASGLGGWMGDGFGAGSGAEVGVGPSAAAALSRELVASWADQYAPALALLKRVLPPGLIRCLNAPQAAAAAPPAAPSPQPATAPTGVAASGGVVGGTNNTASPGVHAQVPFTHDTFPSLRSRKSRRQRLLHQTGVAPGGAACLDLLLSAHLHFSPVSACAGPFVSSCKTRGSRRQQLLHQTVEGRPLVVLSAWNFSEFEVVYPSLQQHLCVGGIYVRLLLDGADSAAVSKLPQPRELFNSLYHHLLASDSHLLAATTQPDTQQGRGLQHTSFLGPMALAAEGRGANSSHTTEEMQILCIRAMAAVYHAHAGAVGPCEGLDHLLRILDHTTRRPVRHQLLLLMAAVLQPKSGQQSQQVQRVARANGYAVHNAGGTELLVDMAAAAHECTESTTASGGASLATTAKPHALDSAGFAAQAPASVPGSALGTAADGGFVSGLASAGAGGLGGLGGGDRMGVAGGTGASPQLLTAKPHAEAQEGSVCEWYCYLPPHLVGDAPVAVQASTDSPAANAVPHTGASNAASGTVGNADAVAGTGTSKPTPPPCPPPPPGVAAVGPLSKPDLARLFLAGRVGLHTPCWADGQGGAGGALPVPLASIRELRWFLSSGPPVLTTHDAARTALHLLHTLATLLPATEADENGVETVVECVCVCVCVCVSPRCLPRLSQVLLTFDPELVPSVASLLELVLRHNEERLSRLYSTGAFYFALAYPGSNLVEIARLLQLTHLRQAPRLNLGAAYSSASLAHRSYLGHVLPESLIYCLDTYGPEVFASVLRGNNDTPELLWTHAMRYGRLLPQLSQHLGNLRR</sequence>
<feature type="region of interest" description="Disordered" evidence="1">
    <location>
        <begin position="853"/>
        <end position="892"/>
    </location>
</feature>
<dbReference type="PANTHER" id="PTHR36983">
    <property type="entry name" value="DNAJ HOMOLOG SUBFAMILY C MEMBER 13"/>
    <property type="match status" value="1"/>
</dbReference>
<organism evidence="3 4">
    <name type="scientific">Dunaliella salina</name>
    <name type="common">Green alga</name>
    <name type="synonym">Protococcus salinus</name>
    <dbReference type="NCBI Taxonomy" id="3046"/>
    <lineage>
        <taxon>Eukaryota</taxon>
        <taxon>Viridiplantae</taxon>
        <taxon>Chlorophyta</taxon>
        <taxon>core chlorophytes</taxon>
        <taxon>Chlorophyceae</taxon>
        <taxon>CS clade</taxon>
        <taxon>Chlamydomonadales</taxon>
        <taxon>Dunaliellaceae</taxon>
        <taxon>Dunaliella</taxon>
    </lineage>
</organism>
<feature type="domain" description="DnaJ homologue subfamily C GRV2/DNAJC13 N-terminal" evidence="2">
    <location>
        <begin position="974"/>
        <end position="1004"/>
    </location>
</feature>
<evidence type="ECO:0000259" key="2">
    <source>
        <dbReference type="Pfam" id="PF19432"/>
    </source>
</evidence>
<feature type="compositionally biased region" description="Polar residues" evidence="1">
    <location>
        <begin position="340"/>
        <end position="349"/>
    </location>
</feature>
<accession>A0ABQ7GVU3</accession>
<dbReference type="Proteomes" id="UP000815325">
    <property type="component" value="Unassembled WGS sequence"/>
</dbReference>
<feature type="compositionally biased region" description="Pro residues" evidence="1">
    <location>
        <begin position="1322"/>
        <end position="1333"/>
    </location>
</feature>